<evidence type="ECO:0000259" key="6">
    <source>
        <dbReference type="Pfam" id="PF00401"/>
    </source>
</evidence>
<protein>
    <recommendedName>
        <fullName evidence="9">ATP synthase F1 complex delta/epsilon subunit N-terminal domain-containing protein</fullName>
    </recommendedName>
</protein>
<dbReference type="Gene3D" id="2.60.15.10">
    <property type="entry name" value="F0F1 ATP synthase delta/epsilon subunit, N-terminal"/>
    <property type="match status" value="1"/>
</dbReference>
<keyword evidence="4" id="KW-0406">Ion transport</keyword>
<evidence type="ECO:0000259" key="7">
    <source>
        <dbReference type="Pfam" id="PF02823"/>
    </source>
</evidence>
<dbReference type="InterPro" id="IPR036771">
    <property type="entry name" value="ATPsynth_dsu/esu_N"/>
</dbReference>
<dbReference type="CDD" id="cd12152">
    <property type="entry name" value="F1-ATPase_delta"/>
    <property type="match status" value="1"/>
</dbReference>
<comment type="subcellular location">
    <subcellularLocation>
        <location evidence="1">Membrane</location>
    </subcellularLocation>
</comment>
<dbReference type="InterPro" id="IPR001469">
    <property type="entry name" value="ATP_synth_F1_dsu/esu"/>
</dbReference>
<dbReference type="SUPFAM" id="SSF51344">
    <property type="entry name" value="Epsilon subunit of F1F0-ATP synthase N-terminal domain"/>
    <property type="match status" value="1"/>
</dbReference>
<dbReference type="Gene3D" id="1.20.5.440">
    <property type="entry name" value="ATP synthase delta/epsilon subunit, C-terminal domain"/>
    <property type="match status" value="1"/>
</dbReference>
<keyword evidence="5" id="KW-0472">Membrane</keyword>
<evidence type="ECO:0000256" key="2">
    <source>
        <dbReference type="ARBA" id="ARBA00005712"/>
    </source>
</evidence>
<feature type="domain" description="ATP synthase F1 complex delta/epsilon subunit N-terminal" evidence="7">
    <location>
        <begin position="1"/>
        <end position="47"/>
    </location>
</feature>
<comment type="similarity">
    <text evidence="2">Belongs to the ATPase epsilon chain family.</text>
</comment>
<dbReference type="AlphaFoldDB" id="A0A381XXX3"/>
<dbReference type="EMBL" id="UINC01016693">
    <property type="protein sequence ID" value="SVA69312.1"/>
    <property type="molecule type" value="Genomic_DNA"/>
</dbReference>
<dbReference type="GO" id="GO:0046933">
    <property type="term" value="F:proton-transporting ATP synthase activity, rotational mechanism"/>
    <property type="evidence" value="ECO:0007669"/>
    <property type="project" value="InterPro"/>
</dbReference>
<evidence type="ECO:0000256" key="1">
    <source>
        <dbReference type="ARBA" id="ARBA00004370"/>
    </source>
</evidence>
<reference evidence="8" key="1">
    <citation type="submission" date="2018-05" db="EMBL/GenBank/DDBJ databases">
        <authorList>
            <person name="Lanie J.A."/>
            <person name="Ng W.-L."/>
            <person name="Kazmierczak K.M."/>
            <person name="Andrzejewski T.M."/>
            <person name="Davidsen T.M."/>
            <person name="Wayne K.J."/>
            <person name="Tettelin H."/>
            <person name="Glass J.I."/>
            <person name="Rusch D."/>
            <person name="Podicherti R."/>
            <person name="Tsui H.-C.T."/>
            <person name="Winkler M.E."/>
        </authorList>
    </citation>
    <scope>NUCLEOTIDE SEQUENCE</scope>
</reference>
<keyword evidence="3" id="KW-0813">Transport</keyword>
<proteinExistence type="inferred from homology"/>
<dbReference type="InterPro" id="IPR020547">
    <property type="entry name" value="ATP_synth_F1_esu_C"/>
</dbReference>
<dbReference type="Pfam" id="PF02823">
    <property type="entry name" value="ATP-synt_DE_N"/>
    <property type="match status" value="1"/>
</dbReference>
<dbReference type="GO" id="GO:0045259">
    <property type="term" value="C:proton-transporting ATP synthase complex"/>
    <property type="evidence" value="ECO:0007669"/>
    <property type="project" value="InterPro"/>
</dbReference>
<organism evidence="8">
    <name type="scientific">marine metagenome</name>
    <dbReference type="NCBI Taxonomy" id="408172"/>
    <lineage>
        <taxon>unclassified sequences</taxon>
        <taxon>metagenomes</taxon>
        <taxon>ecological metagenomes</taxon>
    </lineage>
</organism>
<dbReference type="InterPro" id="IPR020546">
    <property type="entry name" value="ATP_synth_F1_dsu/esu_N"/>
</dbReference>
<accession>A0A381XXX3</accession>
<evidence type="ECO:0000256" key="5">
    <source>
        <dbReference type="ARBA" id="ARBA00023136"/>
    </source>
</evidence>
<feature type="domain" description="ATP synthase epsilon subunit C-terminal" evidence="6">
    <location>
        <begin position="53"/>
        <end position="98"/>
    </location>
</feature>
<sequence>MANHQDGVFSLDIGEIMIQSESDTKFYSTSGGFAEINENEVCLLVETIEVSSDIDISRAESALQRANERKTKRNEEDLDEVRMESSLSRALNRLRVAKR</sequence>
<evidence type="ECO:0000256" key="3">
    <source>
        <dbReference type="ARBA" id="ARBA00022448"/>
    </source>
</evidence>
<evidence type="ECO:0000256" key="4">
    <source>
        <dbReference type="ARBA" id="ARBA00023065"/>
    </source>
</evidence>
<evidence type="ECO:0000313" key="8">
    <source>
        <dbReference type="EMBL" id="SVA69312.1"/>
    </source>
</evidence>
<gene>
    <name evidence="8" type="ORF">METZ01_LOCUS122166</name>
</gene>
<evidence type="ECO:0008006" key="9">
    <source>
        <dbReference type="Google" id="ProtNLM"/>
    </source>
</evidence>
<dbReference type="Pfam" id="PF00401">
    <property type="entry name" value="ATP-synt_DE"/>
    <property type="match status" value="1"/>
</dbReference>
<name>A0A381XXX3_9ZZZZ</name>